<evidence type="ECO:0000313" key="1">
    <source>
        <dbReference type="EMBL" id="KAK9081465.1"/>
    </source>
</evidence>
<comment type="caution">
    <text evidence="1">The sequence shown here is derived from an EMBL/GenBank/DDBJ whole genome shotgun (WGS) entry which is preliminary data.</text>
</comment>
<name>A0AAP0HFY8_9MAGN</name>
<protein>
    <submittedName>
        <fullName evidence="1">Uncharacterized protein</fullName>
    </submittedName>
</protein>
<gene>
    <name evidence="1" type="ORF">Syun_030789</name>
</gene>
<reference evidence="1 2" key="1">
    <citation type="submission" date="2024-01" db="EMBL/GenBank/DDBJ databases">
        <title>Genome assemblies of Stephania.</title>
        <authorList>
            <person name="Yang L."/>
        </authorList>
    </citation>
    <scope>NUCLEOTIDE SEQUENCE [LARGE SCALE GENOMIC DNA]</scope>
    <source>
        <strain evidence="1">YNDBR</strain>
        <tissue evidence="1">Leaf</tissue>
    </source>
</reference>
<sequence length="57" mass="6584">MHDHYYDETVYSSEGKVLFKLLHVCARITTVPTPSKFSFIFFLSFLQISNTSPNIVL</sequence>
<keyword evidence="2" id="KW-1185">Reference proteome</keyword>
<accession>A0AAP0HFY8</accession>
<dbReference type="AlphaFoldDB" id="A0AAP0HFY8"/>
<organism evidence="1 2">
    <name type="scientific">Stephania yunnanensis</name>
    <dbReference type="NCBI Taxonomy" id="152371"/>
    <lineage>
        <taxon>Eukaryota</taxon>
        <taxon>Viridiplantae</taxon>
        <taxon>Streptophyta</taxon>
        <taxon>Embryophyta</taxon>
        <taxon>Tracheophyta</taxon>
        <taxon>Spermatophyta</taxon>
        <taxon>Magnoliopsida</taxon>
        <taxon>Ranunculales</taxon>
        <taxon>Menispermaceae</taxon>
        <taxon>Menispermoideae</taxon>
        <taxon>Cissampelideae</taxon>
        <taxon>Stephania</taxon>
    </lineage>
</organism>
<proteinExistence type="predicted"/>
<evidence type="ECO:0000313" key="2">
    <source>
        <dbReference type="Proteomes" id="UP001420932"/>
    </source>
</evidence>
<dbReference type="Proteomes" id="UP001420932">
    <property type="component" value="Unassembled WGS sequence"/>
</dbReference>
<dbReference type="EMBL" id="JBBNAF010000053">
    <property type="protein sequence ID" value="KAK9081465.1"/>
    <property type="molecule type" value="Genomic_DNA"/>
</dbReference>